<evidence type="ECO:0000313" key="3">
    <source>
        <dbReference type="Proteomes" id="UP000557717"/>
    </source>
</evidence>
<proteinExistence type="predicted"/>
<gene>
    <name evidence="2" type="ORF">HNR46_000280</name>
</gene>
<evidence type="ECO:0000256" key="1">
    <source>
        <dbReference type="SAM" id="SignalP"/>
    </source>
</evidence>
<dbReference type="Proteomes" id="UP000557717">
    <property type="component" value="Unassembled WGS sequence"/>
</dbReference>
<feature type="chain" id="PRO_5032979335" description="PEP-CTERM protein-sorting domain-containing protein" evidence="1">
    <location>
        <begin position="23"/>
        <end position="248"/>
    </location>
</feature>
<organism evidence="2 3">
    <name type="scientific">Haloferula luteola</name>
    <dbReference type="NCBI Taxonomy" id="595692"/>
    <lineage>
        <taxon>Bacteria</taxon>
        <taxon>Pseudomonadati</taxon>
        <taxon>Verrucomicrobiota</taxon>
        <taxon>Verrucomicrobiia</taxon>
        <taxon>Verrucomicrobiales</taxon>
        <taxon>Verrucomicrobiaceae</taxon>
        <taxon>Haloferula</taxon>
    </lineage>
</organism>
<evidence type="ECO:0000313" key="2">
    <source>
        <dbReference type="EMBL" id="MBB5350059.1"/>
    </source>
</evidence>
<keyword evidence="1" id="KW-0732">Signal</keyword>
<keyword evidence="3" id="KW-1185">Reference proteome</keyword>
<accession>A0A840V8F0</accession>
<protein>
    <recommendedName>
        <fullName evidence="4">PEP-CTERM protein-sorting domain-containing protein</fullName>
    </recommendedName>
</protein>
<evidence type="ECO:0008006" key="4">
    <source>
        <dbReference type="Google" id="ProtNLM"/>
    </source>
</evidence>
<name>A0A840V8F0_9BACT</name>
<dbReference type="EMBL" id="JACHFD010000001">
    <property type="protein sequence ID" value="MBB5350059.1"/>
    <property type="molecule type" value="Genomic_DNA"/>
</dbReference>
<dbReference type="RefSeq" id="WP_184015063.1">
    <property type="nucleotide sequence ID" value="NZ_JACHFD010000001.1"/>
</dbReference>
<dbReference type="AlphaFoldDB" id="A0A840V8F0"/>
<feature type="signal peptide" evidence="1">
    <location>
        <begin position="1"/>
        <end position="22"/>
    </location>
</feature>
<sequence length="248" mass="26056">MKGTFRSGLLASLAIFAPSVYGALTLTNGDFNAAGDNQDDVTSWFDTSNGTFWQGSWQSNNAGQTPNGTGIVILGSYESGGIQNTTSADPLVGNWIYQSIGTADPGTTQLTVNFDFGQPDDDPGGRTLGITVAIYSYDGSGSFTPDENASLYTASLDSGTTGITLLDSSSFSFGPTTSADDMISSYEATLDLSSAGSQQLFLSFNNYRPANTDSWSVIDNIAITPVPEPTLSLLGSLSALGLLRRRRD</sequence>
<reference evidence="2 3" key="1">
    <citation type="submission" date="2020-08" db="EMBL/GenBank/DDBJ databases">
        <title>Genomic Encyclopedia of Type Strains, Phase IV (KMG-IV): sequencing the most valuable type-strain genomes for metagenomic binning, comparative biology and taxonomic classification.</title>
        <authorList>
            <person name="Goeker M."/>
        </authorList>
    </citation>
    <scope>NUCLEOTIDE SEQUENCE [LARGE SCALE GENOMIC DNA]</scope>
    <source>
        <strain evidence="2 3">YC6886</strain>
    </source>
</reference>
<comment type="caution">
    <text evidence="2">The sequence shown here is derived from an EMBL/GenBank/DDBJ whole genome shotgun (WGS) entry which is preliminary data.</text>
</comment>